<dbReference type="Proteomes" id="UP000242869">
    <property type="component" value="Unassembled WGS sequence"/>
</dbReference>
<dbReference type="OrthoDB" id="5784756at2"/>
<evidence type="ECO:0000313" key="8">
    <source>
        <dbReference type="Proteomes" id="UP000242869"/>
    </source>
</evidence>
<name>A0A1I4V8S6_9NEIS</name>
<feature type="transmembrane region" description="Helical" evidence="6">
    <location>
        <begin position="93"/>
        <end position="119"/>
    </location>
</feature>
<keyword evidence="5 6" id="KW-0472">Membrane</keyword>
<dbReference type="EMBL" id="FOVE01000001">
    <property type="protein sequence ID" value="SFM97622.1"/>
    <property type="molecule type" value="Genomic_DNA"/>
</dbReference>
<keyword evidence="8" id="KW-1185">Reference proteome</keyword>
<dbReference type="GO" id="GO:0005886">
    <property type="term" value="C:plasma membrane"/>
    <property type="evidence" value="ECO:0007669"/>
    <property type="project" value="UniProtKB-ARBA"/>
</dbReference>
<feature type="transmembrane region" description="Helical" evidence="6">
    <location>
        <begin position="24"/>
        <end position="41"/>
    </location>
</feature>
<protein>
    <submittedName>
        <fullName evidence="7">Cobalt transport protein</fullName>
    </submittedName>
</protein>
<dbReference type="Pfam" id="PF02361">
    <property type="entry name" value="CbiQ"/>
    <property type="match status" value="1"/>
</dbReference>
<dbReference type="InterPro" id="IPR003339">
    <property type="entry name" value="ABC/ECF_trnsptr_transmembrane"/>
</dbReference>
<evidence type="ECO:0000256" key="1">
    <source>
        <dbReference type="ARBA" id="ARBA00004141"/>
    </source>
</evidence>
<dbReference type="AlphaFoldDB" id="A0A1I4V8S6"/>
<gene>
    <name evidence="7" type="ORF">SAMN05660284_00175</name>
</gene>
<dbReference type="STRING" id="83765.SAMN05660284_00175"/>
<evidence type="ECO:0000256" key="3">
    <source>
        <dbReference type="ARBA" id="ARBA00022692"/>
    </source>
</evidence>
<evidence type="ECO:0000256" key="4">
    <source>
        <dbReference type="ARBA" id="ARBA00022989"/>
    </source>
</evidence>
<evidence type="ECO:0000256" key="5">
    <source>
        <dbReference type="ARBA" id="ARBA00023136"/>
    </source>
</evidence>
<dbReference type="RefSeq" id="WP_091189787.1">
    <property type="nucleotide sequence ID" value="NZ_FOVE01000001.1"/>
</dbReference>
<reference evidence="8" key="1">
    <citation type="submission" date="2016-10" db="EMBL/GenBank/DDBJ databases">
        <authorList>
            <person name="Varghese N."/>
            <person name="Submissions S."/>
        </authorList>
    </citation>
    <scope>NUCLEOTIDE SEQUENCE [LARGE SCALE GENOMIC DNA]</scope>
    <source>
        <strain evidence="8">DSM 6150</strain>
    </source>
</reference>
<evidence type="ECO:0000256" key="6">
    <source>
        <dbReference type="SAM" id="Phobius"/>
    </source>
</evidence>
<sequence>MHPANRLALWLWLASLLPWLERPFLYALAVLIVAGALLFCRPRFLRALPRIRWLLLAVGVIYGWTTPGEYLWSGWLAPTREGIRLGIAQMTRLLAIAASLQILLTGMPRAAIFSGLYILSAPLEWLGISRRHAAMRLSLTLEMVENILEMQQPFQQLLRELNKPDQDHGERTVHMMIQPLGWGQGLLLGLLSCLSVLTVWLGGFGGWS</sequence>
<keyword evidence="3 6" id="KW-0812">Transmembrane</keyword>
<evidence type="ECO:0000256" key="2">
    <source>
        <dbReference type="ARBA" id="ARBA00008564"/>
    </source>
</evidence>
<feature type="transmembrane region" description="Helical" evidence="6">
    <location>
        <begin position="185"/>
        <end position="207"/>
    </location>
</feature>
<evidence type="ECO:0000313" key="7">
    <source>
        <dbReference type="EMBL" id="SFM97622.1"/>
    </source>
</evidence>
<organism evidence="7 8">
    <name type="scientific">Formivibrio citricus</name>
    <dbReference type="NCBI Taxonomy" id="83765"/>
    <lineage>
        <taxon>Bacteria</taxon>
        <taxon>Pseudomonadati</taxon>
        <taxon>Pseudomonadota</taxon>
        <taxon>Betaproteobacteria</taxon>
        <taxon>Neisseriales</taxon>
        <taxon>Chitinibacteraceae</taxon>
        <taxon>Formivibrio</taxon>
    </lineage>
</organism>
<accession>A0A1I4V8S6</accession>
<proteinExistence type="inferred from homology"/>
<comment type="subcellular location">
    <subcellularLocation>
        <location evidence="1">Membrane</location>
        <topology evidence="1">Multi-pass membrane protein</topology>
    </subcellularLocation>
</comment>
<keyword evidence="4 6" id="KW-1133">Transmembrane helix</keyword>
<comment type="similarity">
    <text evidence="2">Belongs to the CbiQ family.</text>
</comment>
<feature type="transmembrane region" description="Helical" evidence="6">
    <location>
        <begin position="53"/>
        <end position="73"/>
    </location>
</feature>